<sequence>MGPGRRRLFHVAFAATACVMLWMVWNFEATVIPRSGLQWALDTYKWRTVEQHYPLTSFRPLPTGKPKRFPPVQAKFPAETAEARDTRLKRKDAIKDAFVRAWSTYKEHAWLHDEVTPISLKSSDGFGGWGATLVDSLDTLWIMGLREEFDMAVDAVHNNITFETTSATDSISVFETSIRFLGGLLAAYDLSGDRRLLSKARDVGDMLYKAFDTPSRLPIPRWDFHAAARGEKQSNPKQFLLAELGSHAMEFTRLSLLTKDPKYYETVARITDLLSETQMKTKVPGLWPTKVGNTADTIDSGDEYTFGAEADSTYEYMAKMPALLGGQVPEYETMYSRSIDAAAKYLFYRPLTPGNEDVLVSGTARANGGGEPRLETSAQHLSCFAGGMLALGGRLTGNVTHVELAKKLTYGCITLYKTVPIGIMPEACRITGCPDPASCDWDTHQSVWHDAVVDMYGRGSPDKTPTDIIKARNLPPGFTDIYAKYYILRPEAIESVFVLYRVTADAALLDRAWDMWTAIDRATRTERANSAILDVNPSPGATPPKSDSMESFWLSETLKYFYLLYSEPDLISLDEWVLNTEAHPFRRMVR</sequence>
<organism evidence="8 9">
    <name type="scientific">Madurella fahalii</name>
    <dbReference type="NCBI Taxonomy" id="1157608"/>
    <lineage>
        <taxon>Eukaryota</taxon>
        <taxon>Fungi</taxon>
        <taxon>Dikarya</taxon>
        <taxon>Ascomycota</taxon>
        <taxon>Pezizomycotina</taxon>
        <taxon>Sordariomycetes</taxon>
        <taxon>Sordariomycetidae</taxon>
        <taxon>Sordariales</taxon>
        <taxon>Sordariales incertae sedis</taxon>
        <taxon>Madurella</taxon>
    </lineage>
</organism>
<dbReference type="PROSITE" id="PS51257">
    <property type="entry name" value="PROKAR_LIPOPROTEIN"/>
    <property type="match status" value="1"/>
</dbReference>
<dbReference type="EC" id="3.2.1.-" evidence="6"/>
<keyword evidence="7" id="KW-0472">Membrane</keyword>
<dbReference type="InterPro" id="IPR001382">
    <property type="entry name" value="Glyco_hydro_47"/>
</dbReference>
<comment type="caution">
    <text evidence="8">The sequence shown here is derived from an EMBL/GenBank/DDBJ whole genome shotgun (WGS) entry which is preliminary data.</text>
</comment>
<evidence type="ECO:0000313" key="9">
    <source>
        <dbReference type="Proteomes" id="UP001628179"/>
    </source>
</evidence>
<dbReference type="PRINTS" id="PR00747">
    <property type="entry name" value="GLYHDRLASE47"/>
</dbReference>
<dbReference type="RefSeq" id="XP_070918996.1">
    <property type="nucleotide sequence ID" value="XM_071062895.1"/>
</dbReference>
<evidence type="ECO:0000256" key="2">
    <source>
        <dbReference type="ARBA" id="ARBA00004922"/>
    </source>
</evidence>
<evidence type="ECO:0000256" key="4">
    <source>
        <dbReference type="ARBA" id="ARBA00022801"/>
    </source>
</evidence>
<keyword evidence="4 6" id="KW-0378">Hydrolase</keyword>
<gene>
    <name evidence="8" type="ORF">MFIFM68171_07475</name>
</gene>
<dbReference type="Gene3D" id="1.50.10.10">
    <property type="match status" value="1"/>
</dbReference>
<keyword evidence="7" id="KW-1133">Transmembrane helix</keyword>
<evidence type="ECO:0000256" key="3">
    <source>
        <dbReference type="ARBA" id="ARBA00007658"/>
    </source>
</evidence>
<dbReference type="Pfam" id="PF01532">
    <property type="entry name" value="Glyco_hydro_47"/>
    <property type="match status" value="1"/>
</dbReference>
<proteinExistence type="inferred from homology"/>
<dbReference type="InterPro" id="IPR012341">
    <property type="entry name" value="6hp_glycosidase-like_sf"/>
</dbReference>
<evidence type="ECO:0000313" key="8">
    <source>
        <dbReference type="EMBL" id="GAB1317265.1"/>
    </source>
</evidence>
<dbReference type="PANTHER" id="PTHR11742">
    <property type="entry name" value="MANNOSYL-OLIGOSACCHARIDE ALPHA-1,2-MANNOSIDASE-RELATED"/>
    <property type="match status" value="1"/>
</dbReference>
<dbReference type="InterPro" id="IPR036026">
    <property type="entry name" value="Seven-hairpin_glycosidases"/>
</dbReference>
<comment type="cofactor">
    <cofactor evidence="1">
        <name>Ca(2+)</name>
        <dbReference type="ChEBI" id="CHEBI:29108"/>
    </cofactor>
</comment>
<dbReference type="InterPro" id="IPR050749">
    <property type="entry name" value="Glycosyl_Hydrolase_47"/>
</dbReference>
<evidence type="ECO:0000256" key="7">
    <source>
        <dbReference type="SAM" id="Phobius"/>
    </source>
</evidence>
<keyword evidence="5" id="KW-1015">Disulfide bond</keyword>
<protein>
    <recommendedName>
        <fullName evidence="6">alpha-1,2-Mannosidase</fullName>
        <ecNumber evidence="6">3.2.1.-</ecNumber>
    </recommendedName>
</protein>
<dbReference type="SUPFAM" id="SSF48225">
    <property type="entry name" value="Seven-hairpin glycosidases"/>
    <property type="match status" value="1"/>
</dbReference>
<evidence type="ECO:0000256" key="1">
    <source>
        <dbReference type="ARBA" id="ARBA00001913"/>
    </source>
</evidence>
<dbReference type="EMBL" id="BAAFSV010000004">
    <property type="protein sequence ID" value="GAB1317265.1"/>
    <property type="molecule type" value="Genomic_DNA"/>
</dbReference>
<dbReference type="GeneID" id="98178218"/>
<evidence type="ECO:0000256" key="6">
    <source>
        <dbReference type="RuleBase" id="RU361193"/>
    </source>
</evidence>
<evidence type="ECO:0000256" key="5">
    <source>
        <dbReference type="ARBA" id="ARBA00023157"/>
    </source>
</evidence>
<comment type="pathway">
    <text evidence="2">Protein modification; protein glycosylation.</text>
</comment>
<accession>A0ABQ0GI88</accession>
<dbReference type="Proteomes" id="UP001628179">
    <property type="component" value="Unassembled WGS sequence"/>
</dbReference>
<keyword evidence="9" id="KW-1185">Reference proteome</keyword>
<comment type="similarity">
    <text evidence="3 6">Belongs to the glycosyl hydrolase 47 family.</text>
</comment>
<keyword evidence="7" id="KW-0812">Transmembrane</keyword>
<feature type="transmembrane region" description="Helical" evidence="7">
    <location>
        <begin position="7"/>
        <end position="25"/>
    </location>
</feature>
<keyword evidence="6" id="KW-0326">Glycosidase</keyword>
<dbReference type="PANTHER" id="PTHR11742:SF89">
    <property type="entry name" value="ALPHA-1,2-MANNOSIDASE"/>
    <property type="match status" value="1"/>
</dbReference>
<name>A0ABQ0GI88_9PEZI</name>
<reference evidence="8 9" key="1">
    <citation type="submission" date="2024-09" db="EMBL/GenBank/DDBJ databases">
        <title>Itraconazole resistance in Madurella fahalii resulting from another homologue of gene encoding cytochrome P450 14-alpha sterol demethylase (CYP51).</title>
        <authorList>
            <person name="Yoshioka I."/>
            <person name="Fahal A.H."/>
            <person name="Kaneko S."/>
            <person name="Yaguchi T."/>
        </authorList>
    </citation>
    <scope>NUCLEOTIDE SEQUENCE [LARGE SCALE GENOMIC DNA]</scope>
    <source>
        <strain evidence="8 9">IFM 68171</strain>
    </source>
</reference>